<dbReference type="Proteomes" id="UP000682733">
    <property type="component" value="Unassembled WGS sequence"/>
</dbReference>
<feature type="domain" description="MULE transposase" evidence="5">
    <location>
        <begin position="163"/>
        <end position="261"/>
    </location>
</feature>
<sequence length="459" mass="53455">YRYLKDRVRNENTYWHCENRSTCNGRAVQRGSGAPVISTPHNHELNVERNERKEFRTSLKRRIREEPASVRKLFRSELVKIQTASPDNVSTLPQFDTIKNSLYRTRNEKYPPLPKSIDDVKLEGSWRLTLNNEDFLVIDNSSPRYLCFGTTDSLKLLCDSEHIFMDGTFKSCPSPFAQVYSIHALSPILKGTIPALYTLLPDKNKSTYVSLFNEVRNVTVRNNLLLNPKYITLDFERGAINALKLVFPNSIIKGCNFHFNQCLFKKLQELGFQKAFNEAQDHDLTTVKSLYQRVAALAFMPLDKIDELWCNIMDDYSDIPNIVSFFDYITETWIDNSEAMFEKQLWNYYNFDGARTTNSVEGWHHRLNSQVAVTNPNFYFFVKELRSDYAYNVATIKQVQRQQTTAPRKKIYVNRNARILDLMSRYNSDTLALHDYLIKISKTIGKKNKNHDVDNNNLV</sequence>
<dbReference type="PANTHER" id="PTHR47160">
    <property type="entry name" value="PUTATIVE-RELATED"/>
    <property type="match status" value="1"/>
</dbReference>
<reference evidence="7" key="1">
    <citation type="submission" date="2021-02" db="EMBL/GenBank/DDBJ databases">
        <authorList>
            <person name="Nowell W R."/>
        </authorList>
    </citation>
    <scope>NUCLEOTIDE SEQUENCE</scope>
</reference>
<comment type="caution">
    <text evidence="7">The sequence shown here is derived from an EMBL/GenBank/DDBJ whole genome shotgun (WGS) entry which is preliminary data.</text>
</comment>
<gene>
    <name evidence="6" type="ORF">OVA965_LOCUS339</name>
    <name evidence="7" type="ORF">TMI583_LOCUS339</name>
</gene>
<keyword evidence="1" id="KW-0479">Metal-binding</keyword>
<feature type="domain" description="FLYWCH-type" evidence="4">
    <location>
        <begin position="1"/>
        <end position="43"/>
    </location>
</feature>
<evidence type="ECO:0000259" key="5">
    <source>
        <dbReference type="Pfam" id="PF10551"/>
    </source>
</evidence>
<evidence type="ECO:0000256" key="3">
    <source>
        <dbReference type="ARBA" id="ARBA00022833"/>
    </source>
</evidence>
<dbReference type="EMBL" id="CAJOBA010000042">
    <property type="protein sequence ID" value="CAF3497775.1"/>
    <property type="molecule type" value="Genomic_DNA"/>
</dbReference>
<dbReference type="InterPro" id="IPR018289">
    <property type="entry name" value="MULE_transposase_dom"/>
</dbReference>
<evidence type="ECO:0000256" key="1">
    <source>
        <dbReference type="ARBA" id="ARBA00022723"/>
    </source>
</evidence>
<dbReference type="Pfam" id="PF04500">
    <property type="entry name" value="FLYWCH"/>
    <property type="match status" value="1"/>
</dbReference>
<dbReference type="EMBL" id="CAJNOK010000042">
    <property type="protein sequence ID" value="CAF0724766.1"/>
    <property type="molecule type" value="Genomic_DNA"/>
</dbReference>
<dbReference type="Pfam" id="PF10551">
    <property type="entry name" value="MULE"/>
    <property type="match status" value="1"/>
</dbReference>
<evidence type="ECO:0000313" key="6">
    <source>
        <dbReference type="EMBL" id="CAF0724766.1"/>
    </source>
</evidence>
<evidence type="ECO:0000259" key="4">
    <source>
        <dbReference type="Pfam" id="PF04500"/>
    </source>
</evidence>
<name>A0A8S2GEU7_9BILA</name>
<protein>
    <recommendedName>
        <fullName evidence="9">MULE transposase domain-containing protein</fullName>
    </recommendedName>
</protein>
<feature type="non-terminal residue" evidence="7">
    <location>
        <position position="1"/>
    </location>
</feature>
<dbReference type="AlphaFoldDB" id="A0A8S2GEU7"/>
<evidence type="ECO:0008006" key="9">
    <source>
        <dbReference type="Google" id="ProtNLM"/>
    </source>
</evidence>
<dbReference type="InterPro" id="IPR007588">
    <property type="entry name" value="Znf_FLYWCH"/>
</dbReference>
<dbReference type="Gene3D" id="2.20.25.240">
    <property type="match status" value="1"/>
</dbReference>
<evidence type="ECO:0000313" key="7">
    <source>
        <dbReference type="EMBL" id="CAF3497775.1"/>
    </source>
</evidence>
<dbReference type="PANTHER" id="PTHR47160:SF10">
    <property type="entry name" value="MULE TRANSPOSASE DOMAIN-CONTAINING PROTEIN"/>
    <property type="match status" value="1"/>
</dbReference>
<organism evidence="7 8">
    <name type="scientific">Didymodactylos carnosus</name>
    <dbReference type="NCBI Taxonomy" id="1234261"/>
    <lineage>
        <taxon>Eukaryota</taxon>
        <taxon>Metazoa</taxon>
        <taxon>Spiralia</taxon>
        <taxon>Gnathifera</taxon>
        <taxon>Rotifera</taxon>
        <taxon>Eurotatoria</taxon>
        <taxon>Bdelloidea</taxon>
        <taxon>Philodinida</taxon>
        <taxon>Philodinidae</taxon>
        <taxon>Didymodactylos</taxon>
    </lineage>
</organism>
<accession>A0A8S2GEU7</accession>
<dbReference type="Proteomes" id="UP000677228">
    <property type="component" value="Unassembled WGS sequence"/>
</dbReference>
<keyword evidence="2" id="KW-0863">Zinc-finger</keyword>
<dbReference type="GO" id="GO:0008270">
    <property type="term" value="F:zinc ion binding"/>
    <property type="evidence" value="ECO:0007669"/>
    <property type="project" value="UniProtKB-KW"/>
</dbReference>
<evidence type="ECO:0000313" key="8">
    <source>
        <dbReference type="Proteomes" id="UP000682733"/>
    </source>
</evidence>
<keyword evidence="3" id="KW-0862">Zinc</keyword>
<proteinExistence type="predicted"/>
<evidence type="ECO:0000256" key="2">
    <source>
        <dbReference type="ARBA" id="ARBA00022771"/>
    </source>
</evidence>